<comment type="caution">
    <text evidence="2">The sequence shown here is derived from an EMBL/GenBank/DDBJ whole genome shotgun (WGS) entry which is preliminary data.</text>
</comment>
<dbReference type="Proteomes" id="UP000004057">
    <property type="component" value="Unassembled WGS sequence"/>
</dbReference>
<keyword evidence="1" id="KW-0812">Transmembrane</keyword>
<gene>
    <name evidence="2" type="ORF">SPM_003450</name>
</gene>
<sequence length="124" mass="14701">MNKKNLILMGIWCLMLIGFVMLLGYFPISLYYDGYLTILKTNDDELTYIFVPHQTPGVIKPGQQVKIKYFVEKQWQIIITQVKRENDYYLILNQPEFIISVWYLSAKMEFGSQTTLDYLLKIMI</sequence>
<evidence type="ECO:0000256" key="1">
    <source>
        <dbReference type="SAM" id="Phobius"/>
    </source>
</evidence>
<feature type="transmembrane region" description="Helical" evidence="1">
    <location>
        <begin position="6"/>
        <end position="32"/>
    </location>
</feature>
<proteinExistence type="predicted"/>
<evidence type="ECO:0000313" key="3">
    <source>
        <dbReference type="Proteomes" id="UP000004057"/>
    </source>
</evidence>
<evidence type="ECO:0000313" key="2">
    <source>
        <dbReference type="EMBL" id="KAI93032.1"/>
    </source>
</evidence>
<keyword evidence="1" id="KW-0472">Membrane</keyword>
<dbReference type="EMBL" id="AGBZ02000001">
    <property type="protein sequence ID" value="KAI93032.1"/>
    <property type="molecule type" value="Genomic_DNA"/>
</dbReference>
<reference evidence="2 3" key="1">
    <citation type="journal article" date="2012" name="J. Proteome Res.">
        <title>Application of Spiroplasma melliferum proteogenomic profiling for the discovery of virulence factors and pathogenicity mechanisms in host-associated spiroplasmas.</title>
        <authorList>
            <person name="Alexeev D."/>
            <person name="Kostrjukova E."/>
            <person name="Aliper A."/>
            <person name="Popenko A."/>
            <person name="Bazaleev N."/>
            <person name="Tyakht A."/>
            <person name="Selezneva O."/>
            <person name="Akopian T."/>
            <person name="Prichodko E."/>
            <person name="Kondratov I."/>
            <person name="Chukin M."/>
            <person name="Demina I."/>
            <person name="Galyamina M."/>
            <person name="Kamashev D."/>
            <person name="Vanyushkina A."/>
            <person name="Ladygina V."/>
            <person name="Levitskii S."/>
            <person name="Lazarev V."/>
            <person name="Govorun V."/>
        </authorList>
    </citation>
    <scope>NUCLEOTIDE SEQUENCE [LARGE SCALE GENOMIC DNA]</scope>
    <source>
        <strain evidence="2 3">KC3</strain>
    </source>
</reference>
<keyword evidence="1" id="KW-1133">Transmembrane helix</keyword>
<protein>
    <submittedName>
        <fullName evidence="2">Uncharacterized protein</fullName>
    </submittedName>
</protein>
<organism evidence="2 3">
    <name type="scientific">Spiroplasma melliferum KC3</name>
    <dbReference type="NCBI Taxonomy" id="570509"/>
    <lineage>
        <taxon>Bacteria</taxon>
        <taxon>Bacillati</taxon>
        <taxon>Mycoplasmatota</taxon>
        <taxon>Mollicutes</taxon>
        <taxon>Entomoplasmatales</taxon>
        <taxon>Spiroplasmataceae</taxon>
        <taxon>Spiroplasma</taxon>
    </lineage>
</organism>
<accession>A0AAI9T4F4</accession>
<name>A0AAI9T4F4_SPIME</name>
<dbReference type="AlphaFoldDB" id="A0AAI9T4F4"/>